<evidence type="ECO:0000313" key="1">
    <source>
        <dbReference type="EMBL" id="KAK6953340.1"/>
    </source>
</evidence>
<proteinExistence type="predicted"/>
<reference evidence="1 2" key="1">
    <citation type="journal article" date="2024" name="Front Chem Biol">
        <title>Unveiling the potential of Daldinia eschscholtzii MFLUCC 19-0629 through bioactivity and bioinformatics studies for enhanced sustainable agriculture production.</title>
        <authorList>
            <person name="Brooks S."/>
            <person name="Weaver J.A."/>
            <person name="Klomchit A."/>
            <person name="Alharthi S.A."/>
            <person name="Onlamun T."/>
            <person name="Nurani R."/>
            <person name="Vong T.K."/>
            <person name="Alberti F."/>
            <person name="Greco C."/>
        </authorList>
    </citation>
    <scope>NUCLEOTIDE SEQUENCE [LARGE SCALE GENOMIC DNA]</scope>
    <source>
        <strain evidence="1">MFLUCC 19-0629</strain>
    </source>
</reference>
<dbReference type="EMBL" id="JBANMG010000005">
    <property type="protein sequence ID" value="KAK6953340.1"/>
    <property type="molecule type" value="Genomic_DNA"/>
</dbReference>
<organism evidence="1 2">
    <name type="scientific">Daldinia eschscholtzii</name>
    <dbReference type="NCBI Taxonomy" id="292717"/>
    <lineage>
        <taxon>Eukaryota</taxon>
        <taxon>Fungi</taxon>
        <taxon>Dikarya</taxon>
        <taxon>Ascomycota</taxon>
        <taxon>Pezizomycotina</taxon>
        <taxon>Sordariomycetes</taxon>
        <taxon>Xylariomycetidae</taxon>
        <taxon>Xylariales</taxon>
        <taxon>Hypoxylaceae</taxon>
        <taxon>Daldinia</taxon>
    </lineage>
</organism>
<keyword evidence="2" id="KW-1185">Reference proteome</keyword>
<comment type="caution">
    <text evidence="1">The sequence shown here is derived from an EMBL/GenBank/DDBJ whole genome shotgun (WGS) entry which is preliminary data.</text>
</comment>
<gene>
    <name evidence="1" type="ORF">Daesc_005643</name>
</gene>
<protein>
    <submittedName>
        <fullName evidence="1">Uncharacterized protein</fullName>
    </submittedName>
</protein>
<dbReference type="AlphaFoldDB" id="A0AAX6ML00"/>
<evidence type="ECO:0000313" key="2">
    <source>
        <dbReference type="Proteomes" id="UP001369815"/>
    </source>
</evidence>
<accession>A0AAX6ML00</accession>
<name>A0AAX6ML00_9PEZI</name>
<dbReference type="Proteomes" id="UP001369815">
    <property type="component" value="Unassembled WGS sequence"/>
</dbReference>
<sequence>MDKIELLPVIIIIDEEDIDELVEAISRLETELAYPVHNLAPLSSSERKALEKHLEANGYAFASLLDAQAEEEKKVRPDPTSIRKIKIAMDKLGNIERYLERIRTSSDSY</sequence>